<evidence type="ECO:0000313" key="7">
    <source>
        <dbReference type="EMBL" id="SHH77442.1"/>
    </source>
</evidence>
<dbReference type="PANTHER" id="PTHR21419">
    <property type="match status" value="1"/>
</dbReference>
<evidence type="ECO:0000256" key="1">
    <source>
        <dbReference type="ARBA" id="ARBA00004167"/>
    </source>
</evidence>
<dbReference type="EMBL" id="FQXS01000009">
    <property type="protein sequence ID" value="SHH77442.1"/>
    <property type="molecule type" value="Genomic_DNA"/>
</dbReference>
<sequence length="575" mass="61924">MRRRFLLSVFCLFLAVNSGSGWAAVPAPVLKWQHGGCYNSWCETGWYSSPAVADVTGDGVLDVIGSAYSIVALNGPTGELVWRVGSGHDRSESEVENVGRTWPSIVVADVNSDGIEEIVTAHGGGYVSVYDLDGYFLPGWPKRPTTWELRGLMVADLDGDGTAEIVVNGALGSRTNTWVYEHNGALRANWPQLSNDSGYAAGVYNDNSAAGDLDGDGLLELVVPSDVHYICAYTPAGGQLPAHAMYGDKGWGKVGVWEDLGVELRGWGACDGARSERYRTNFAGGAAVVADVDGNGLPEVVATGNVYDCAVGHPPGKYTGVYVYHRDRSRFAGSGFDWRSLPVDTGAPLSESYSQIESVQTNPVVVDLDGDGLREIIFSSYDGRVHAVWLDKTEHHNWPFSVYRPAEGVWRFASEPVVADLDNDGFAEVLFGSWTRKGSYLNGMLHILDYRGDVLHEIALPAAKSSSVSWNGALAAPRLANIDADADLEIVLNTAYSGFVAYDLPGSSEARVLWGSGRAGRVWRQQDMSDADKLAGVIRILRILAGQETVITPDPDGNGRTDLADALRYLQQLGP</sequence>
<protein>
    <submittedName>
        <fullName evidence="7">Repeat domain-containing protein</fullName>
    </submittedName>
</protein>
<keyword evidence="5" id="KW-0472">Membrane</keyword>
<feature type="chain" id="PRO_5012341553" evidence="6">
    <location>
        <begin position="24"/>
        <end position="575"/>
    </location>
</feature>
<dbReference type="PANTHER" id="PTHR21419:SF23">
    <property type="entry name" value="PROTEIN DEFECTIVE IN EXINE FORMATION 1"/>
    <property type="match status" value="1"/>
</dbReference>
<dbReference type="Pfam" id="PF13517">
    <property type="entry name" value="FG-GAP_3"/>
    <property type="match status" value="2"/>
</dbReference>
<gene>
    <name evidence="7" type="ORF">SAMN02745124_01814</name>
</gene>
<dbReference type="OrthoDB" id="5420232at2"/>
<evidence type="ECO:0000313" key="8">
    <source>
        <dbReference type="Proteomes" id="UP000184139"/>
    </source>
</evidence>
<evidence type="ECO:0000256" key="3">
    <source>
        <dbReference type="ARBA" id="ARBA00022729"/>
    </source>
</evidence>
<evidence type="ECO:0000256" key="6">
    <source>
        <dbReference type="SAM" id="SignalP"/>
    </source>
</evidence>
<feature type="signal peptide" evidence="6">
    <location>
        <begin position="1"/>
        <end position="23"/>
    </location>
</feature>
<evidence type="ECO:0000256" key="2">
    <source>
        <dbReference type="ARBA" id="ARBA00022692"/>
    </source>
</evidence>
<keyword evidence="3 6" id="KW-0732">Signal</keyword>
<keyword evidence="8" id="KW-1185">Reference proteome</keyword>
<keyword evidence="2" id="KW-0812">Transmembrane</keyword>
<dbReference type="InterPro" id="IPR028994">
    <property type="entry name" value="Integrin_alpha_N"/>
</dbReference>
<dbReference type="Gene3D" id="2.130.10.130">
    <property type="entry name" value="Integrin alpha, N-terminal"/>
    <property type="match status" value="1"/>
</dbReference>
<proteinExistence type="predicted"/>
<keyword evidence="4" id="KW-1133">Transmembrane helix</keyword>
<accession>A0A1M5VQC3</accession>
<dbReference type="Proteomes" id="UP000184139">
    <property type="component" value="Unassembled WGS sequence"/>
</dbReference>
<dbReference type="STRING" id="1121409.SAMN02745124_01814"/>
<evidence type="ECO:0000256" key="4">
    <source>
        <dbReference type="ARBA" id="ARBA00022989"/>
    </source>
</evidence>
<dbReference type="InterPro" id="IPR013517">
    <property type="entry name" value="FG-GAP"/>
</dbReference>
<reference evidence="7 8" key="1">
    <citation type="submission" date="2016-11" db="EMBL/GenBank/DDBJ databases">
        <authorList>
            <person name="Jaros S."/>
            <person name="Januszkiewicz K."/>
            <person name="Wedrychowicz H."/>
        </authorList>
    </citation>
    <scope>NUCLEOTIDE SEQUENCE [LARGE SCALE GENOMIC DNA]</scope>
    <source>
        <strain evidence="7 8">DSM 9705</strain>
    </source>
</reference>
<dbReference type="RefSeq" id="WP_084540568.1">
    <property type="nucleotide sequence ID" value="NZ_FQXS01000009.1"/>
</dbReference>
<dbReference type="GO" id="GO:0016020">
    <property type="term" value="C:membrane"/>
    <property type="evidence" value="ECO:0007669"/>
    <property type="project" value="UniProtKB-SubCell"/>
</dbReference>
<comment type="subcellular location">
    <subcellularLocation>
        <location evidence="1">Membrane</location>
        <topology evidence="1">Single-pass membrane protein</topology>
    </subcellularLocation>
</comment>
<dbReference type="InterPro" id="IPR045232">
    <property type="entry name" value="FAM234"/>
</dbReference>
<evidence type="ECO:0000256" key="5">
    <source>
        <dbReference type="ARBA" id="ARBA00023136"/>
    </source>
</evidence>
<organism evidence="7 8">
    <name type="scientific">Desulfofustis glycolicus DSM 9705</name>
    <dbReference type="NCBI Taxonomy" id="1121409"/>
    <lineage>
        <taxon>Bacteria</taxon>
        <taxon>Pseudomonadati</taxon>
        <taxon>Thermodesulfobacteriota</taxon>
        <taxon>Desulfobulbia</taxon>
        <taxon>Desulfobulbales</taxon>
        <taxon>Desulfocapsaceae</taxon>
        <taxon>Desulfofustis</taxon>
    </lineage>
</organism>
<dbReference type="AlphaFoldDB" id="A0A1M5VQC3"/>
<dbReference type="SUPFAM" id="SSF69318">
    <property type="entry name" value="Integrin alpha N-terminal domain"/>
    <property type="match status" value="2"/>
</dbReference>
<name>A0A1M5VQC3_9BACT</name>